<dbReference type="InterPro" id="IPR024138">
    <property type="entry name" value="Pericentriolar_Pcm1"/>
</dbReference>
<proteinExistence type="predicted"/>
<comment type="caution">
    <text evidence="4">The sequence shown here is derived from an EMBL/GenBank/DDBJ whole genome shotgun (WGS) entry which is preliminary data.</text>
</comment>
<evidence type="ECO:0000256" key="2">
    <source>
        <dbReference type="SAM" id="MobiDB-lite"/>
    </source>
</evidence>
<feature type="compositionally biased region" description="Acidic residues" evidence="2">
    <location>
        <begin position="534"/>
        <end position="545"/>
    </location>
</feature>
<name>A0A851YH81_9AVES</name>
<feature type="region of interest" description="Disordered" evidence="2">
    <location>
        <begin position="1151"/>
        <end position="1243"/>
    </location>
</feature>
<feature type="region of interest" description="Disordered" evidence="2">
    <location>
        <begin position="1780"/>
        <end position="1844"/>
    </location>
</feature>
<feature type="compositionally biased region" description="Polar residues" evidence="2">
    <location>
        <begin position="1780"/>
        <end position="1804"/>
    </location>
</feature>
<feature type="compositionally biased region" description="Acidic residues" evidence="2">
    <location>
        <begin position="442"/>
        <end position="456"/>
    </location>
</feature>
<dbReference type="Proteomes" id="UP000648918">
    <property type="component" value="Unassembled WGS sequence"/>
</dbReference>
<feature type="region of interest" description="Disordered" evidence="2">
    <location>
        <begin position="1"/>
        <end position="134"/>
    </location>
</feature>
<dbReference type="PANTHER" id="PTHR14164">
    <property type="entry name" value="PERICENTRIOLAR MATERIAL 1-RELATED"/>
    <property type="match status" value="1"/>
</dbReference>
<feature type="region of interest" description="Disordered" evidence="2">
    <location>
        <begin position="1062"/>
        <end position="1129"/>
    </location>
</feature>
<dbReference type="GO" id="GO:0036064">
    <property type="term" value="C:ciliary basal body"/>
    <property type="evidence" value="ECO:0007669"/>
    <property type="project" value="TreeGrafter"/>
</dbReference>
<reference evidence="4" key="1">
    <citation type="submission" date="2019-09" db="EMBL/GenBank/DDBJ databases">
        <title>Bird 10,000 Genomes (B10K) Project - Family phase.</title>
        <authorList>
            <person name="Zhang G."/>
        </authorList>
    </citation>
    <scope>NUCLEOTIDE SEQUENCE</scope>
    <source>
        <strain evidence="4">B10K-DU-024-03</strain>
        <tissue evidence="4">Muscle</tissue>
    </source>
</reference>
<feature type="compositionally biased region" description="Basic and acidic residues" evidence="2">
    <location>
        <begin position="1157"/>
        <end position="1167"/>
    </location>
</feature>
<feature type="region of interest" description="Disordered" evidence="2">
    <location>
        <begin position="810"/>
        <end position="841"/>
    </location>
</feature>
<feature type="compositionally biased region" description="Basic and acidic residues" evidence="2">
    <location>
        <begin position="994"/>
        <end position="1010"/>
    </location>
</feature>
<dbReference type="GO" id="GO:0034451">
    <property type="term" value="C:centriolar satellite"/>
    <property type="evidence" value="ECO:0007669"/>
    <property type="project" value="TreeGrafter"/>
</dbReference>
<feature type="region of interest" description="Disordered" evidence="2">
    <location>
        <begin position="1624"/>
        <end position="1732"/>
    </location>
</feature>
<evidence type="ECO:0000256" key="1">
    <source>
        <dbReference type="SAM" id="Coils"/>
    </source>
</evidence>
<feature type="region of interest" description="Disordered" evidence="2">
    <location>
        <begin position="376"/>
        <end position="407"/>
    </location>
</feature>
<feature type="compositionally biased region" description="Low complexity" evidence="2">
    <location>
        <begin position="1806"/>
        <end position="1817"/>
    </location>
</feature>
<dbReference type="GO" id="GO:0034454">
    <property type="term" value="P:microtubule anchoring at centrosome"/>
    <property type="evidence" value="ECO:0007669"/>
    <property type="project" value="InterPro"/>
</dbReference>
<feature type="coiled-coil region" evidence="1">
    <location>
        <begin position="736"/>
        <end position="770"/>
    </location>
</feature>
<accession>A0A851YH81</accession>
<feature type="compositionally biased region" description="Low complexity" evidence="2">
    <location>
        <begin position="1173"/>
        <end position="1188"/>
    </location>
</feature>
<feature type="region of interest" description="Disordered" evidence="2">
    <location>
        <begin position="994"/>
        <end position="1014"/>
    </location>
</feature>
<feature type="coiled-coil region" evidence="1">
    <location>
        <begin position="177"/>
        <end position="204"/>
    </location>
</feature>
<dbReference type="EMBL" id="WBNJ01000013">
    <property type="protein sequence ID" value="NXD75942.1"/>
    <property type="molecule type" value="Genomic_DNA"/>
</dbReference>
<organism evidence="4 5">
    <name type="scientific">Halcyon senegalensis</name>
    <dbReference type="NCBI Taxonomy" id="342381"/>
    <lineage>
        <taxon>Eukaryota</taxon>
        <taxon>Metazoa</taxon>
        <taxon>Chordata</taxon>
        <taxon>Craniata</taxon>
        <taxon>Vertebrata</taxon>
        <taxon>Euteleostomi</taxon>
        <taxon>Archelosauria</taxon>
        <taxon>Archosauria</taxon>
        <taxon>Dinosauria</taxon>
        <taxon>Saurischia</taxon>
        <taxon>Theropoda</taxon>
        <taxon>Coelurosauria</taxon>
        <taxon>Aves</taxon>
        <taxon>Neognathae</taxon>
        <taxon>Neoaves</taxon>
        <taxon>Telluraves</taxon>
        <taxon>Coraciimorphae</taxon>
        <taxon>Coraciiformes</taxon>
        <taxon>Alcedinidae</taxon>
        <taxon>Halcyon</taxon>
    </lineage>
</organism>
<protein>
    <submittedName>
        <fullName evidence="4">PCM1 protein</fullName>
    </submittedName>
</protein>
<feature type="region of interest" description="Disordered" evidence="2">
    <location>
        <begin position="1875"/>
        <end position="1901"/>
    </location>
</feature>
<dbReference type="GO" id="GO:0071539">
    <property type="term" value="P:protein localization to centrosome"/>
    <property type="evidence" value="ECO:0007669"/>
    <property type="project" value="InterPro"/>
</dbReference>
<dbReference type="GO" id="GO:1905515">
    <property type="term" value="P:non-motile cilium assembly"/>
    <property type="evidence" value="ECO:0007669"/>
    <property type="project" value="TreeGrafter"/>
</dbReference>
<sequence length="1901" mass="212783">MATGGGPFEEGMNDQDLPSWSNESLDDRLNNTDWGSHQKKANRSSEKNKKKLGAEAETRLTNDISPESSPGMGRRKSRTPHSFPHARYMTQMSVPEQAELERLKQRINFSDLDQINTNKSKDPASGSQRKESGVSVQCKELFGAALSKDFLQNCQVAAQEDGRGEAAMDSSQARDPQQEAKEELENLKKQHDLLKRMLQQQEQLKALQGRQAALLALQHKAEQAIAVMDDSVVTETTGSVSGVSLTSELNEELNDLIQRFHNQLHDSQTQSVPDNRRQAESLSLTREISQSRNSSVSEHLADEKAQLFNKMRMLQGKKQKMDKLLGELHTLRDQHLNNSSFFPASGSPQRSIDQRSTTSAASGPVGIVTVVNGESNSLASAPYPPDSLVSQNESEEDDNLNPTEKLQKLNEVRKRLNELRELVHYYEQTSDMMTDAVNENTKEEEETEESECDSEHEDPQPVTNIRLNPQGICSWSEINSNSNVQCGTNNRDGRHLNTDCEINNRSAANIRTLKMSSTLDCHNREDDKDIDLPQGEDDEVEEDRVSEDSVSSHRSSLGDAAGDAEFEQKINRLIAAKQKLRQLQNLAAMVQDEDPEHQAAVANASNIGDLFLGEVEETKQQPNNVRASANKLQRDVGLNEKAREKFYEAKLQQQQRELKQLQEERRKLIEIQEKIQVLQKACPDLQLSPALGNCPANRQTSPVTSTPAMNECNAAGKPLLDFDESVPVGNELWSEMRRHEILREELRQRRKQLEALMAEHQRRRELAETISTVAASVKSEESDAQRTPQQCRTEKTMATWGGSTQCALEEENGDEDGYLSDGVGQAEEEEDDASSLNDSFSAYPNNNMPENAFFVKDNKDRWKNCRPLSADGNYRPVSKVRQQQNISMRRQENLRWMSELSYVEEKEQWQEQINQLKKQHEFSVSICQTLMQDQQTLSCLLQTLLTGPYSMMPNNVASSQVHLIMHQLNQCYTQLTWQQNNVQRLKQMLSDLMRQQEEQCPEKPSRKERGSCAPQPPSPVFCPFSFPPQPVNLFNVPGFTNYSSFAPGINCNPVFPSGFGDFAHNISPHSSEQQQQQHPLDQNASGKTEYMAFPKPFESSSSNGAEKQRRSHRQPEEEMEKRSAWLSDSQEVIKDDQSQLKAGFAVSVQNIASGHKNQSDMSRRRELDEESLESFSSMPDPVDPTTVTKTFKSRKASAQASLASKDKTPKTKNKRKSSSQLKGRIKNTGYESASASSACEPCQSNKSRHSEEVVHAKVFSKKNQEQLEKIIKYSRYTEMSSETGSDLSMFEALRDTIYSEVATLISQNESRPHFLIELFHELQLLNTDYLRQRALYALQDVVTRHSSEKKEKGKYTKSLNSATWMASNSELTPSESLASTDDETFGKNFSTEACRDCEQNDADNRSMMSTSSNFEPFATDDLGNTVIHLDQALARMREYERMKIEAESTLDSEGCSSNFQGASAAKLEGPSTSECLPVPQSNEASAVPCPHIDTQQLDRQIKAIMKEVIPFLKEHMDEVCSSQLLTSVRRMVLTLTQQNDESKEFVKFFHKQLGSILQDSLAKFAGRKLKDCGEDLLVEISEVLFNELAFFKLMQDLDNNSISVKQRCKRKIEATEVIQSYAKEDKDETETVTRVQESEMYDGTGVPESIRSDVSDQEDDEESESGPVAISLSKAETQALTNYGSGEDENEDEEIEFEEGPVDVQTSLQASSETTAEHEQTSKQELSMTKSSEILLPEQESVNVKGEQDVATILPHYLNVVENTPPLTVNTPESFLTASMKTEESSSSLPVNETQTLDTASVGNKSAASSESSMAGSPDTESPVIVNEDEAGSGNVSQKSDEDDFVKVEDLPLKLAVYSEADLMKKMATEAQTNSLSDELLDGGGAQGQELVGDAQTLKEP</sequence>
<feature type="domain" description="Pericentriolar material 1 protein C-terminal" evidence="3">
    <location>
        <begin position="1284"/>
        <end position="1880"/>
    </location>
</feature>
<evidence type="ECO:0000313" key="4">
    <source>
        <dbReference type="EMBL" id="NXD75942.1"/>
    </source>
</evidence>
<feature type="compositionally biased region" description="Acidic residues" evidence="2">
    <location>
        <begin position="1655"/>
        <end position="1664"/>
    </location>
</feature>
<dbReference type="InterPro" id="IPR031446">
    <property type="entry name" value="PCM1_C"/>
</dbReference>
<keyword evidence="1" id="KW-0175">Coiled coil</keyword>
<feature type="non-terminal residue" evidence="4">
    <location>
        <position position="1901"/>
    </location>
</feature>
<dbReference type="Pfam" id="PF15717">
    <property type="entry name" value="PCM1_C"/>
    <property type="match status" value="1"/>
</dbReference>
<feature type="compositionally biased region" description="Polar residues" evidence="2">
    <location>
        <begin position="280"/>
        <end position="297"/>
    </location>
</feature>
<feature type="compositionally biased region" description="Basic and acidic residues" evidence="2">
    <location>
        <begin position="1113"/>
        <end position="1123"/>
    </location>
</feature>
<feature type="coiled-coil region" evidence="1">
    <location>
        <begin position="644"/>
        <end position="681"/>
    </location>
</feature>
<feature type="region of interest" description="Disordered" evidence="2">
    <location>
        <begin position="437"/>
        <end position="466"/>
    </location>
</feature>
<feature type="compositionally biased region" description="Polar residues" evidence="2">
    <location>
        <begin position="1704"/>
        <end position="1714"/>
    </location>
</feature>
<feature type="region of interest" description="Disordered" evidence="2">
    <location>
        <begin position="339"/>
        <end position="361"/>
    </location>
</feature>
<feature type="region of interest" description="Disordered" evidence="2">
    <location>
        <begin position="522"/>
        <end position="561"/>
    </location>
</feature>
<feature type="compositionally biased region" description="Acidic residues" evidence="2">
    <location>
        <begin position="1686"/>
        <end position="1701"/>
    </location>
</feature>
<feature type="non-terminal residue" evidence="4">
    <location>
        <position position="1"/>
    </location>
</feature>
<feature type="compositionally biased region" description="Basic and acidic residues" evidence="2">
    <location>
        <begin position="43"/>
        <end position="60"/>
    </location>
</feature>
<dbReference type="PANTHER" id="PTHR14164:SF12">
    <property type="entry name" value="PERICENTRIOLAR MATERIAL 1 PROTEIN"/>
    <property type="match status" value="1"/>
</dbReference>
<dbReference type="OrthoDB" id="2125770at2759"/>
<feature type="coiled-coil region" evidence="1">
    <location>
        <begin position="566"/>
        <end position="593"/>
    </location>
</feature>
<keyword evidence="5" id="KW-1185">Reference proteome</keyword>
<evidence type="ECO:0000259" key="3">
    <source>
        <dbReference type="Pfam" id="PF15717"/>
    </source>
</evidence>
<feature type="compositionally biased region" description="Basic and acidic residues" evidence="2">
    <location>
        <begin position="522"/>
        <end position="531"/>
    </location>
</feature>
<feature type="compositionally biased region" description="Polar residues" evidence="2">
    <location>
        <begin position="1067"/>
        <end position="1086"/>
    </location>
</feature>
<feature type="region of interest" description="Disordered" evidence="2">
    <location>
        <begin position="265"/>
        <end position="298"/>
    </location>
</feature>
<feature type="compositionally biased region" description="Polar residues" evidence="2">
    <location>
        <begin position="107"/>
        <end position="118"/>
    </location>
</feature>
<feature type="compositionally biased region" description="Polar residues" evidence="2">
    <location>
        <begin position="1674"/>
        <end position="1684"/>
    </location>
</feature>
<evidence type="ECO:0000313" key="5">
    <source>
        <dbReference type="Proteomes" id="UP000648918"/>
    </source>
</evidence>
<gene>
    <name evidence="4" type="primary">Pcm1</name>
    <name evidence="4" type="ORF">HALSEN_R11996</name>
</gene>
<feature type="compositionally biased region" description="Polar residues" evidence="2">
    <location>
        <begin position="1723"/>
        <end position="1732"/>
    </location>
</feature>